<protein>
    <submittedName>
        <fullName evidence="2">Uncharacterized protein</fullName>
    </submittedName>
</protein>
<dbReference type="KEGG" id="ssyi:EKG83_34670"/>
<gene>
    <name evidence="2" type="ORF">EKG83_34670</name>
</gene>
<evidence type="ECO:0000313" key="3">
    <source>
        <dbReference type="Proteomes" id="UP000325787"/>
    </source>
</evidence>
<evidence type="ECO:0000313" key="2">
    <source>
        <dbReference type="EMBL" id="QFZ21866.1"/>
    </source>
</evidence>
<keyword evidence="1" id="KW-1133">Transmembrane helix</keyword>
<feature type="transmembrane region" description="Helical" evidence="1">
    <location>
        <begin position="76"/>
        <end position="95"/>
    </location>
</feature>
<feature type="transmembrane region" description="Helical" evidence="1">
    <location>
        <begin position="206"/>
        <end position="223"/>
    </location>
</feature>
<name>A0A5Q0H6K9_SACSY</name>
<feature type="transmembrane region" description="Helical" evidence="1">
    <location>
        <begin position="179"/>
        <end position="199"/>
    </location>
</feature>
<dbReference type="RefSeq" id="WP_153278652.1">
    <property type="nucleotide sequence ID" value="NZ_CP034550.1"/>
</dbReference>
<keyword evidence="3" id="KW-1185">Reference proteome</keyword>
<dbReference type="EMBL" id="CP034550">
    <property type="protein sequence ID" value="QFZ21866.1"/>
    <property type="molecule type" value="Genomic_DNA"/>
</dbReference>
<proteinExistence type="predicted"/>
<keyword evidence="1" id="KW-0472">Membrane</keyword>
<dbReference type="OrthoDB" id="3690726at2"/>
<accession>A0A5Q0H6K9</accession>
<keyword evidence="1" id="KW-0812">Transmembrane</keyword>
<reference evidence="3" key="1">
    <citation type="journal article" date="2021" name="Curr. Microbiol.">
        <title>Complete genome of nocamycin-producing strain Saccharothrix syringae NRRL B-16468 reveals the biosynthetic potential for secondary metabolites.</title>
        <authorList>
            <person name="Mo X."/>
            <person name="Yang S."/>
        </authorList>
    </citation>
    <scope>NUCLEOTIDE SEQUENCE [LARGE SCALE GENOMIC DNA]</scope>
    <source>
        <strain evidence="3">ATCC 51364 / DSM 43886 / JCM 6844 / KCTC 9398 / NBRC 14523 / NRRL B-16468 / INA 2240</strain>
    </source>
</reference>
<dbReference type="Proteomes" id="UP000325787">
    <property type="component" value="Chromosome"/>
</dbReference>
<sequence>MWAFLVVSGLVLPLWEHGPRFGEAFPLVVVGLLLAAWKAHAAHPGEWFPLLATGSLAVTAVLAGGELVGNAAAGFATGRFLAGLALALGLGWWAWRARSGVVAVTAPAYLAAVWYLAPATAEPGVGFLSQDQYWALRATPHVGPLPELVIVAGAAVAHARSWRWRPWHVLGVAGAVGLLWYPEALVLLLAAGVAAGYDLHVRRPGAWYPLLLLGTGLVVWSLWHPGTPEVPPGTPPTALPGTAFAPPSGNAVISLVPPDPYAPAPVNPYAPAPVNPYAPAPVNPYVPAPSDERIAVVTVLTGVPMSRTEGTATALTGGGDLLLVAAVVLALVAWGCWCRDLVVLLSAAAYAGAARVLLWPVPDPGLWFGGPPLRLGPWHPPVAVVLVAGAAVALATAAPAATRTVGRWAGRPGRWPGP</sequence>
<feature type="transmembrane region" description="Helical" evidence="1">
    <location>
        <begin position="314"/>
        <end position="334"/>
    </location>
</feature>
<feature type="transmembrane region" description="Helical" evidence="1">
    <location>
        <begin position="48"/>
        <end position="69"/>
    </location>
</feature>
<feature type="transmembrane region" description="Helical" evidence="1">
    <location>
        <begin position="101"/>
        <end position="121"/>
    </location>
</feature>
<feature type="transmembrane region" description="Helical" evidence="1">
    <location>
        <begin position="381"/>
        <end position="401"/>
    </location>
</feature>
<dbReference type="AlphaFoldDB" id="A0A5Q0H6K9"/>
<evidence type="ECO:0000256" key="1">
    <source>
        <dbReference type="SAM" id="Phobius"/>
    </source>
</evidence>
<organism evidence="2 3">
    <name type="scientific">Saccharothrix syringae</name>
    <name type="common">Nocardiopsis syringae</name>
    <dbReference type="NCBI Taxonomy" id="103733"/>
    <lineage>
        <taxon>Bacteria</taxon>
        <taxon>Bacillati</taxon>
        <taxon>Actinomycetota</taxon>
        <taxon>Actinomycetes</taxon>
        <taxon>Pseudonocardiales</taxon>
        <taxon>Pseudonocardiaceae</taxon>
        <taxon>Saccharothrix</taxon>
    </lineage>
</organism>
<feature type="transmembrane region" description="Helical" evidence="1">
    <location>
        <begin position="341"/>
        <end position="361"/>
    </location>
</feature>